<dbReference type="EMBL" id="UGFC01000004">
    <property type="protein sequence ID" value="STM08846.1"/>
    <property type="molecule type" value="Genomic_DNA"/>
</dbReference>
<dbReference type="Proteomes" id="UP000254174">
    <property type="component" value="Unassembled WGS sequence"/>
</dbReference>
<gene>
    <name evidence="3" type="ORF">NCTC7922_00368</name>
    <name evidence="1" type="ORF">NCTC7927_01593</name>
    <name evidence="2" type="ORF">NCTC9081_02444</name>
</gene>
<dbReference type="Proteomes" id="UP000254043">
    <property type="component" value="Unassembled WGS sequence"/>
</dbReference>
<dbReference type="Pfam" id="PF10076">
    <property type="entry name" value="Phage_Mu_Gp48"/>
    <property type="match status" value="1"/>
</dbReference>
<evidence type="ECO:0000313" key="1">
    <source>
        <dbReference type="EMBL" id="STF92861.1"/>
    </source>
</evidence>
<evidence type="ECO:0000313" key="4">
    <source>
        <dbReference type="Proteomes" id="UP000254043"/>
    </source>
</evidence>
<dbReference type="EMBL" id="UGAK01000003">
    <property type="protein sequence ID" value="STF92861.1"/>
    <property type="molecule type" value="Genomic_DNA"/>
</dbReference>
<evidence type="ECO:0000313" key="6">
    <source>
        <dbReference type="Proteomes" id="UP000254716"/>
    </source>
</evidence>
<evidence type="ECO:0000313" key="5">
    <source>
        <dbReference type="Proteomes" id="UP000254174"/>
    </source>
</evidence>
<evidence type="ECO:0000313" key="2">
    <source>
        <dbReference type="EMBL" id="STJ17031.1"/>
    </source>
</evidence>
<proteinExistence type="predicted"/>
<dbReference type="InterPro" id="IPR018755">
    <property type="entry name" value="Phage_Mu_Gp48"/>
</dbReference>
<accession>A0A2X1NJY1</accession>
<dbReference type="Proteomes" id="UP000254716">
    <property type="component" value="Unassembled WGS sequence"/>
</dbReference>
<sequence>MALTLAAHQRALLQLLPDGLAWDKRPESVLSALCLGLSHATERVSWTANQLLSERFPETSRMLLEDWERYLGLPECDMAGATLQERQRYAANKYRMKPSLNREFYIRFAAEFGYVIDIQPSPESQWISIVTVKSEVGYRHMHVLDHILTPLRIYEGGALECILNRYKPAWQTFLYIYEKSHEETE</sequence>
<name>A0A2X1NJY1_ECOLX</name>
<dbReference type="EMBL" id="UGCV01000008">
    <property type="protein sequence ID" value="STJ17031.1"/>
    <property type="molecule type" value="Genomic_DNA"/>
</dbReference>
<organism evidence="1 4">
    <name type="scientific">Escherichia coli</name>
    <dbReference type="NCBI Taxonomy" id="562"/>
    <lineage>
        <taxon>Bacteria</taxon>
        <taxon>Pseudomonadati</taxon>
        <taxon>Pseudomonadota</taxon>
        <taxon>Gammaproteobacteria</taxon>
        <taxon>Enterobacterales</taxon>
        <taxon>Enterobacteriaceae</taxon>
        <taxon>Escherichia</taxon>
    </lineage>
</organism>
<reference evidence="4 5" key="1">
    <citation type="submission" date="2018-06" db="EMBL/GenBank/DDBJ databases">
        <authorList>
            <consortium name="Pathogen Informatics"/>
            <person name="Doyle S."/>
        </authorList>
    </citation>
    <scope>NUCLEOTIDE SEQUENCE [LARGE SCALE GENOMIC DNA]</scope>
    <source>
        <strain evidence="3 5">NCTC7922</strain>
        <strain evidence="1 4">NCTC7927</strain>
        <strain evidence="2 6">NCTC9081</strain>
    </source>
</reference>
<dbReference type="RefSeq" id="WP_032182810.1">
    <property type="nucleotide sequence ID" value="NZ_BFPM01000006.1"/>
</dbReference>
<protein>
    <submittedName>
        <fullName evidence="1">Putative phage tail protein</fullName>
    </submittedName>
</protein>
<dbReference type="AlphaFoldDB" id="A0A2X1NJY1"/>
<evidence type="ECO:0000313" key="3">
    <source>
        <dbReference type="EMBL" id="STM08846.1"/>
    </source>
</evidence>